<dbReference type="AlphaFoldDB" id="A0A2S2DDZ2"/>
<dbReference type="Gene3D" id="3.40.50.2300">
    <property type="match status" value="1"/>
</dbReference>
<dbReference type="PANTHER" id="PTHR37299:SF1">
    <property type="entry name" value="STAGE 0 SPORULATION PROTEIN A HOMOLOG"/>
    <property type="match status" value="1"/>
</dbReference>
<dbReference type="Gene3D" id="2.40.50.1020">
    <property type="entry name" value="LytTr DNA-binding domain"/>
    <property type="match status" value="1"/>
</dbReference>
<keyword evidence="1" id="KW-0597">Phosphoprotein</keyword>
<dbReference type="PROSITE" id="PS50110">
    <property type="entry name" value="RESPONSE_REGULATORY"/>
    <property type="match status" value="1"/>
</dbReference>
<accession>A0A2S2DDZ2</accession>
<dbReference type="PROSITE" id="PS50930">
    <property type="entry name" value="HTH_LYTTR"/>
    <property type="match status" value="1"/>
</dbReference>
<feature type="domain" description="Response regulatory" evidence="2">
    <location>
        <begin position="2"/>
        <end position="113"/>
    </location>
</feature>
<evidence type="ECO:0000313" key="5">
    <source>
        <dbReference type="Proteomes" id="UP000245820"/>
    </source>
</evidence>
<dbReference type="Pfam" id="PF04397">
    <property type="entry name" value="LytTR"/>
    <property type="match status" value="1"/>
</dbReference>
<dbReference type="KEGG" id="mtim:DIR46_03545"/>
<dbReference type="PANTHER" id="PTHR37299">
    <property type="entry name" value="TRANSCRIPTIONAL REGULATOR-RELATED"/>
    <property type="match status" value="1"/>
</dbReference>
<dbReference type="Pfam" id="PF00072">
    <property type="entry name" value="Response_reg"/>
    <property type="match status" value="1"/>
</dbReference>
<dbReference type="InterPro" id="IPR046947">
    <property type="entry name" value="LytR-like"/>
</dbReference>
<feature type="domain" description="HTH LytTR-type" evidence="3">
    <location>
        <begin position="139"/>
        <end position="242"/>
    </location>
</feature>
<dbReference type="SMART" id="SM00448">
    <property type="entry name" value="REC"/>
    <property type="match status" value="1"/>
</dbReference>
<dbReference type="OrthoDB" id="8889669at2"/>
<dbReference type="InterPro" id="IPR011006">
    <property type="entry name" value="CheY-like_superfamily"/>
</dbReference>
<name>A0A2S2DDZ2_9BURK</name>
<evidence type="ECO:0000259" key="3">
    <source>
        <dbReference type="PROSITE" id="PS50930"/>
    </source>
</evidence>
<reference evidence="4 5" key="1">
    <citation type="submission" date="2018-05" db="EMBL/GenBank/DDBJ databases">
        <title>Complete genome sequence of Massilia oculi sp. nov. CCUG 43427T (=DSM 26321T), the type strain of M. oculi, and comparison with genome sequences of other Massilia strains.</title>
        <authorList>
            <person name="Zhu B."/>
        </authorList>
    </citation>
    <scope>NUCLEOTIDE SEQUENCE [LARGE SCALE GENOMIC DNA]</scope>
    <source>
        <strain evidence="4 5">CCUG 43427</strain>
    </source>
</reference>
<protein>
    <submittedName>
        <fullName evidence="4">DNA-binding response regulator</fullName>
    </submittedName>
</protein>
<proteinExistence type="predicted"/>
<organism evidence="4 5">
    <name type="scientific">Massilia oculi</name>
    <dbReference type="NCBI Taxonomy" id="945844"/>
    <lineage>
        <taxon>Bacteria</taxon>
        <taxon>Pseudomonadati</taxon>
        <taxon>Pseudomonadota</taxon>
        <taxon>Betaproteobacteria</taxon>
        <taxon>Burkholderiales</taxon>
        <taxon>Oxalobacteraceae</taxon>
        <taxon>Telluria group</taxon>
        <taxon>Massilia</taxon>
    </lineage>
</organism>
<dbReference type="EMBL" id="CP029343">
    <property type="protein sequence ID" value="AWL03603.1"/>
    <property type="molecule type" value="Genomic_DNA"/>
</dbReference>
<evidence type="ECO:0000259" key="2">
    <source>
        <dbReference type="PROSITE" id="PS50110"/>
    </source>
</evidence>
<dbReference type="Proteomes" id="UP000245820">
    <property type="component" value="Chromosome"/>
</dbReference>
<keyword evidence="4" id="KW-0238">DNA-binding</keyword>
<dbReference type="RefSeq" id="WP_109344005.1">
    <property type="nucleotide sequence ID" value="NZ_CP029343.1"/>
</dbReference>
<evidence type="ECO:0000313" key="4">
    <source>
        <dbReference type="EMBL" id="AWL03603.1"/>
    </source>
</evidence>
<sequence>MRTLIVDDEHLARALLREYLAAHPDVEIVAECANGFEAVKAIAEHDPDLVFLDIQMPKLDGFEVVELAGAKPHYIFATAYDQFALRAFEVHALDYLLKPFSRERLAEALNQARLRSPQPARIEAAVKEAQARQQPLERILIRDGARVHVVAASTIDHIEAQDDYVRIAAGGKNYLKHQRLSELEAQLDGAAFVRIHRSYIVNVGAIERIEPVSKDNHCAVLRDGVKLPISRSGYQRVRELLA</sequence>
<dbReference type="SUPFAM" id="SSF52172">
    <property type="entry name" value="CheY-like"/>
    <property type="match status" value="1"/>
</dbReference>
<dbReference type="GO" id="GO:0000156">
    <property type="term" value="F:phosphorelay response regulator activity"/>
    <property type="evidence" value="ECO:0007669"/>
    <property type="project" value="InterPro"/>
</dbReference>
<dbReference type="SMART" id="SM00850">
    <property type="entry name" value="LytTR"/>
    <property type="match status" value="1"/>
</dbReference>
<feature type="modified residue" description="4-aspartylphosphate" evidence="1">
    <location>
        <position position="53"/>
    </location>
</feature>
<evidence type="ECO:0000256" key="1">
    <source>
        <dbReference type="PROSITE-ProRule" id="PRU00169"/>
    </source>
</evidence>
<dbReference type="InterPro" id="IPR001789">
    <property type="entry name" value="Sig_transdc_resp-reg_receiver"/>
</dbReference>
<keyword evidence="5" id="KW-1185">Reference proteome</keyword>
<dbReference type="InterPro" id="IPR007492">
    <property type="entry name" value="LytTR_DNA-bd_dom"/>
</dbReference>
<gene>
    <name evidence="4" type="ORF">DIR46_03545</name>
</gene>
<dbReference type="GO" id="GO:0003677">
    <property type="term" value="F:DNA binding"/>
    <property type="evidence" value="ECO:0007669"/>
    <property type="project" value="UniProtKB-KW"/>
</dbReference>